<dbReference type="AlphaFoldDB" id="A0ABD3IEH8"/>
<organism evidence="2 3">
    <name type="scientific">Riccia sorocarpa</name>
    <dbReference type="NCBI Taxonomy" id="122646"/>
    <lineage>
        <taxon>Eukaryota</taxon>
        <taxon>Viridiplantae</taxon>
        <taxon>Streptophyta</taxon>
        <taxon>Embryophyta</taxon>
        <taxon>Marchantiophyta</taxon>
        <taxon>Marchantiopsida</taxon>
        <taxon>Marchantiidae</taxon>
        <taxon>Marchantiales</taxon>
        <taxon>Ricciaceae</taxon>
        <taxon>Riccia</taxon>
    </lineage>
</organism>
<dbReference type="EMBL" id="JBJQOH010000001">
    <property type="protein sequence ID" value="KAL3701152.1"/>
    <property type="molecule type" value="Genomic_DNA"/>
</dbReference>
<feature type="compositionally biased region" description="Basic and acidic residues" evidence="1">
    <location>
        <begin position="160"/>
        <end position="171"/>
    </location>
</feature>
<evidence type="ECO:0000256" key="1">
    <source>
        <dbReference type="SAM" id="MobiDB-lite"/>
    </source>
</evidence>
<dbReference type="Proteomes" id="UP001633002">
    <property type="component" value="Unassembled WGS sequence"/>
</dbReference>
<evidence type="ECO:0000313" key="3">
    <source>
        <dbReference type="Proteomes" id="UP001633002"/>
    </source>
</evidence>
<reference evidence="2 3" key="1">
    <citation type="submission" date="2024-09" db="EMBL/GenBank/DDBJ databases">
        <title>Chromosome-scale assembly of Riccia sorocarpa.</title>
        <authorList>
            <person name="Paukszto L."/>
        </authorList>
    </citation>
    <scope>NUCLEOTIDE SEQUENCE [LARGE SCALE GENOMIC DNA]</scope>
    <source>
        <strain evidence="2">LP-2024</strain>
        <tissue evidence="2">Aerial parts of the thallus</tissue>
    </source>
</reference>
<keyword evidence="3" id="KW-1185">Reference proteome</keyword>
<feature type="region of interest" description="Disordered" evidence="1">
    <location>
        <begin position="123"/>
        <end position="201"/>
    </location>
</feature>
<protein>
    <submittedName>
        <fullName evidence="2">Uncharacterized protein</fullName>
    </submittedName>
</protein>
<name>A0ABD3IEH8_9MARC</name>
<gene>
    <name evidence="2" type="ORF">R1sor_019174</name>
</gene>
<evidence type="ECO:0000313" key="2">
    <source>
        <dbReference type="EMBL" id="KAL3701152.1"/>
    </source>
</evidence>
<sequence length="424" mass="47225">MKGTGTSNVCLHNALRALRRIFPKSDGETAEEAELYRSVRQSMIDSGLQYLKFSREKHVRDFELSDEHLTAKVMSEYKEWKVLHKQTKLDILRQNLLEMWTGKGLTEEEAIIKGKLDDPCLDGSSEIATSDSGSEVSNTDTGNRTPPKAAVVSCPDSDSDFEKPRSRDRGGVDSSSGSMRHRRLRVRLANRPSKGNNTPSVKRVIPHRACKDAVIVGETSESRDGGNSVQPADVTQANTEAAVVITHIDCRQDEINDAPNVFSVDVSGFNLPEAVPLSQVDIGEHSDSRFDAMLDDIVTRCGPEFLGSQTRNCGDFKRLRGTLAACWKVNRRRKRRQLEEQAKSLAAQGVKGDVDGLPDRPKAMKARVKRSYMDWKLSAKDEILARLRQNLKETLMKEYNLPEADAIIEGGLNDLVLDTSDEEQ</sequence>
<comment type="caution">
    <text evidence="2">The sequence shown here is derived from an EMBL/GenBank/DDBJ whole genome shotgun (WGS) entry which is preliminary data.</text>
</comment>
<proteinExistence type="predicted"/>
<accession>A0ABD3IEH8</accession>
<feature type="compositionally biased region" description="Basic residues" evidence="1">
    <location>
        <begin position="179"/>
        <end position="188"/>
    </location>
</feature>
<feature type="compositionally biased region" description="Polar residues" evidence="1">
    <location>
        <begin position="126"/>
        <end position="144"/>
    </location>
</feature>